<proteinExistence type="predicted"/>
<dbReference type="EMBL" id="CADCXU010002880">
    <property type="protein sequence ID" value="CAA9995006.1"/>
    <property type="molecule type" value="Genomic_DNA"/>
</dbReference>
<feature type="compositionally biased region" description="Polar residues" evidence="1">
    <location>
        <begin position="9"/>
        <end position="19"/>
    </location>
</feature>
<evidence type="ECO:0000256" key="1">
    <source>
        <dbReference type="SAM" id="MobiDB-lite"/>
    </source>
</evidence>
<accession>A0A6H5FZX7</accession>
<evidence type="ECO:0000313" key="3">
    <source>
        <dbReference type="EMBL" id="CAA9995017.1"/>
    </source>
</evidence>
<evidence type="ECO:0000313" key="2">
    <source>
        <dbReference type="EMBL" id="CAA9995006.1"/>
    </source>
</evidence>
<protein>
    <submittedName>
        <fullName evidence="2">Uncharacterized protein</fullName>
    </submittedName>
</protein>
<feature type="region of interest" description="Disordered" evidence="1">
    <location>
        <begin position="9"/>
        <end position="28"/>
    </location>
</feature>
<name>A0A6H5FZX7_9HEMI</name>
<organism evidence="2 4">
    <name type="scientific">Nesidiocoris tenuis</name>
    <dbReference type="NCBI Taxonomy" id="355587"/>
    <lineage>
        <taxon>Eukaryota</taxon>
        <taxon>Metazoa</taxon>
        <taxon>Ecdysozoa</taxon>
        <taxon>Arthropoda</taxon>
        <taxon>Hexapoda</taxon>
        <taxon>Insecta</taxon>
        <taxon>Pterygota</taxon>
        <taxon>Neoptera</taxon>
        <taxon>Paraneoptera</taxon>
        <taxon>Hemiptera</taxon>
        <taxon>Heteroptera</taxon>
        <taxon>Panheteroptera</taxon>
        <taxon>Cimicomorpha</taxon>
        <taxon>Miridae</taxon>
        <taxon>Dicyphina</taxon>
        <taxon>Nesidiocoris</taxon>
    </lineage>
</organism>
<dbReference type="Proteomes" id="UP000479000">
    <property type="component" value="Unassembled WGS sequence"/>
</dbReference>
<keyword evidence="4" id="KW-1185">Reference proteome</keyword>
<dbReference type="AlphaFoldDB" id="A0A6H5FZX7"/>
<sequence length="145" mass="16368">MKLQLKFTLSESGHGPTSQRLHRGSPLNGSKASLMEFKLAEEAEIRLNEDGTINKVEVHKVNKVLVNDPKREAEIINIVEICVKERRGSGRFRRILYMRFLSDYPIIMFPEVAVCGESARGVNSFGTTSWNTCLFSNNTLAHDTK</sequence>
<dbReference type="EMBL" id="CADCXU010002892">
    <property type="protein sequence ID" value="CAA9995017.1"/>
    <property type="molecule type" value="Genomic_DNA"/>
</dbReference>
<reference evidence="2 4" key="1">
    <citation type="submission" date="2020-02" db="EMBL/GenBank/DDBJ databases">
        <authorList>
            <person name="Ferguson B K."/>
        </authorList>
    </citation>
    <scope>NUCLEOTIDE SEQUENCE [LARGE SCALE GENOMIC DNA]</scope>
</reference>
<gene>
    <name evidence="2" type="ORF">NTEN_LOCUS1797</name>
    <name evidence="3" type="ORF">NTEN_LOCUS1808</name>
</gene>
<evidence type="ECO:0000313" key="4">
    <source>
        <dbReference type="Proteomes" id="UP000479000"/>
    </source>
</evidence>